<evidence type="ECO:0000256" key="2">
    <source>
        <dbReference type="ARBA" id="ARBA00009677"/>
    </source>
</evidence>
<comment type="function">
    <text evidence="5">A flexible structure which links the flagellar filament to the drive apparatus in the basal body.</text>
</comment>
<dbReference type="InterPro" id="IPR010930">
    <property type="entry name" value="Flg_bb/hook_C_dom"/>
</dbReference>
<dbReference type="GO" id="GO:0009424">
    <property type="term" value="C:bacterial-type flagellum hook"/>
    <property type="evidence" value="ECO:0007669"/>
    <property type="project" value="TreeGrafter"/>
</dbReference>
<evidence type="ECO:0000256" key="4">
    <source>
        <dbReference type="ARBA" id="ARBA00023143"/>
    </source>
</evidence>
<evidence type="ECO:0000259" key="7">
    <source>
        <dbReference type="Pfam" id="PF06429"/>
    </source>
</evidence>
<accession>A0A094IV13</accession>
<dbReference type="SUPFAM" id="SSF117143">
    <property type="entry name" value="Flagellar hook protein flgE"/>
    <property type="match status" value="1"/>
</dbReference>
<evidence type="ECO:0000313" key="10">
    <source>
        <dbReference type="EMBL" id="KFZ30952.1"/>
    </source>
</evidence>
<dbReference type="NCBIfam" id="NF004238">
    <property type="entry name" value="PRK05682.1-1"/>
    <property type="match status" value="1"/>
</dbReference>
<name>A0A094IV13_9GAMM</name>
<dbReference type="Pfam" id="PF00460">
    <property type="entry name" value="Flg_bb_rod"/>
    <property type="match status" value="1"/>
</dbReference>
<organism evidence="10 11">
    <name type="scientific">Pseudidiomarina salinarum</name>
    <dbReference type="NCBI Taxonomy" id="435908"/>
    <lineage>
        <taxon>Bacteria</taxon>
        <taxon>Pseudomonadati</taxon>
        <taxon>Pseudomonadota</taxon>
        <taxon>Gammaproteobacteria</taxon>
        <taxon>Alteromonadales</taxon>
        <taxon>Idiomarinaceae</taxon>
        <taxon>Pseudidiomarina</taxon>
    </lineage>
</organism>
<reference evidence="10 11" key="1">
    <citation type="submission" date="2014-06" db="EMBL/GenBank/DDBJ databases">
        <title>The draft genome sequence of Idiomarina salinarum ISL-52.</title>
        <authorList>
            <person name="Du J."/>
            <person name="Shao Z."/>
        </authorList>
    </citation>
    <scope>NUCLEOTIDE SEQUENCE [LARGE SCALE GENOMIC DNA]</scope>
    <source>
        <strain evidence="10 11">ISL-52</strain>
    </source>
</reference>
<feature type="domain" description="Flagellar basal body rod protein N-terminal" evidence="6">
    <location>
        <begin position="6"/>
        <end position="33"/>
    </location>
</feature>
<dbReference type="InterPro" id="IPR053967">
    <property type="entry name" value="LlgE_F_G-like_D1"/>
</dbReference>
<keyword evidence="11" id="KW-1185">Reference proteome</keyword>
<dbReference type="EMBL" id="JPER01000003">
    <property type="protein sequence ID" value="KFZ30952.1"/>
    <property type="molecule type" value="Genomic_DNA"/>
</dbReference>
<dbReference type="STRING" id="435908.IDSA_07730"/>
<protein>
    <recommendedName>
        <fullName evidence="3 5">Flagellar hook protein FlgE</fullName>
    </recommendedName>
</protein>
<dbReference type="InterPro" id="IPR020013">
    <property type="entry name" value="Flagellar_FlgE/F/G"/>
</dbReference>
<evidence type="ECO:0000259" key="8">
    <source>
        <dbReference type="Pfam" id="PF07559"/>
    </source>
</evidence>
<keyword evidence="10" id="KW-0282">Flagellum</keyword>
<evidence type="ECO:0000259" key="6">
    <source>
        <dbReference type="Pfam" id="PF00460"/>
    </source>
</evidence>
<gene>
    <name evidence="10" type="primary">flgE</name>
    <name evidence="10" type="ORF">IDSA_07730</name>
</gene>
<dbReference type="Gene3D" id="2.60.98.20">
    <property type="entry name" value="Flagellar hook protein FlgE"/>
    <property type="match status" value="1"/>
</dbReference>
<evidence type="ECO:0000313" key="11">
    <source>
        <dbReference type="Proteomes" id="UP000054363"/>
    </source>
</evidence>
<dbReference type="Pfam" id="PF06429">
    <property type="entry name" value="Flg_bbr_C"/>
    <property type="match status" value="1"/>
</dbReference>
<dbReference type="Pfam" id="PF07559">
    <property type="entry name" value="FlgE_D2"/>
    <property type="match status" value="1"/>
</dbReference>
<dbReference type="NCBIfam" id="TIGR03506">
    <property type="entry name" value="FlgEFG_subfam"/>
    <property type="match status" value="1"/>
</dbReference>
<keyword evidence="10" id="KW-0966">Cell projection</keyword>
<dbReference type="RefSeq" id="WP_034775539.1">
    <property type="nucleotide sequence ID" value="NZ_JPER01000003.1"/>
</dbReference>
<dbReference type="PANTHER" id="PTHR30435">
    <property type="entry name" value="FLAGELLAR PROTEIN"/>
    <property type="match status" value="1"/>
</dbReference>
<dbReference type="GO" id="GO:0009425">
    <property type="term" value="C:bacterial-type flagellum basal body"/>
    <property type="evidence" value="ECO:0007669"/>
    <property type="project" value="UniProtKB-SubCell"/>
</dbReference>
<keyword evidence="10" id="KW-0969">Cilium</keyword>
<sequence length="394" mass="41314">MGFSQALSGLRAAAVNLDVISNNIANSQIVGFKSARAQFSDIYANAQVGLGTRVAAVLQDFSEGNLETTNRSMDLAISGKGMFRFDQGGQVQYSRNGQLSMDKDGYIVNVQGARLTGYPDGVDVGGQPQVLQVPAQGLAASASTQISATFNLDAATPILDPATVTFDPTDVNTYSYSNSVTMFDSLGNPQQAQMYFSKVGANQWEIRVGSDGGMAPEVGTAEFNGNGVMINTANLGGFTFNPGGGANPMSVALNLNNTTQFSNTFELSSVSQNGYGSGTLMQVRISDAGEVVGTYSNEQQRILGTIALANFQSMEGLQPVGDNAFIETTKSGPAIVATAGVGQFGSIMSGAVEASNVDLTQELVAMIIAQRNYQANAQSIKSQDEALQTTMNLR</sequence>
<evidence type="ECO:0000256" key="5">
    <source>
        <dbReference type="RuleBase" id="RU362116"/>
    </source>
</evidence>
<feature type="domain" description="Flagellar basal-body/hook protein C-terminal" evidence="7">
    <location>
        <begin position="348"/>
        <end position="393"/>
    </location>
</feature>
<dbReference type="InterPro" id="IPR001444">
    <property type="entry name" value="Flag_bb_rod_N"/>
</dbReference>
<dbReference type="InterPro" id="IPR037925">
    <property type="entry name" value="FlgE/F/G-like"/>
</dbReference>
<evidence type="ECO:0000256" key="1">
    <source>
        <dbReference type="ARBA" id="ARBA00004117"/>
    </source>
</evidence>
<dbReference type="PANTHER" id="PTHR30435:SF1">
    <property type="entry name" value="FLAGELLAR HOOK PROTEIN FLGE"/>
    <property type="match status" value="1"/>
</dbReference>
<dbReference type="Pfam" id="PF22692">
    <property type="entry name" value="LlgE_F_G_D1"/>
    <property type="match status" value="1"/>
</dbReference>
<dbReference type="Proteomes" id="UP000054363">
    <property type="component" value="Unassembled WGS sequence"/>
</dbReference>
<dbReference type="AlphaFoldDB" id="A0A094IV13"/>
<proteinExistence type="inferred from homology"/>
<evidence type="ECO:0000256" key="3">
    <source>
        <dbReference type="ARBA" id="ARBA00019015"/>
    </source>
</evidence>
<dbReference type="GO" id="GO:0005829">
    <property type="term" value="C:cytosol"/>
    <property type="evidence" value="ECO:0007669"/>
    <property type="project" value="TreeGrafter"/>
</dbReference>
<comment type="similarity">
    <text evidence="2 5">Belongs to the flagella basal body rod proteins family.</text>
</comment>
<dbReference type="GO" id="GO:0071978">
    <property type="term" value="P:bacterial-type flagellum-dependent swarming motility"/>
    <property type="evidence" value="ECO:0007669"/>
    <property type="project" value="TreeGrafter"/>
</dbReference>
<evidence type="ECO:0000259" key="9">
    <source>
        <dbReference type="Pfam" id="PF22692"/>
    </source>
</evidence>
<keyword evidence="4 5" id="KW-0975">Bacterial flagellum</keyword>
<feature type="domain" description="Flagellar hook protein FlgE D2" evidence="8">
    <location>
        <begin position="151"/>
        <end position="275"/>
    </location>
</feature>
<dbReference type="eggNOG" id="COG1749">
    <property type="taxonomic scope" value="Bacteria"/>
</dbReference>
<feature type="domain" description="Flagellar hook protein FlgE/F/G-like D1" evidence="9">
    <location>
        <begin position="76"/>
        <end position="135"/>
    </location>
</feature>
<dbReference type="InterPro" id="IPR011491">
    <property type="entry name" value="FlgE_D2"/>
</dbReference>
<dbReference type="OrthoDB" id="8578401at2"/>
<comment type="subcellular location">
    <subcellularLocation>
        <location evidence="1 5">Bacterial flagellum basal body</location>
    </subcellularLocation>
</comment>
<dbReference type="InterPro" id="IPR037058">
    <property type="entry name" value="Falgellar_hook_FlgE_sf"/>
</dbReference>
<comment type="caution">
    <text evidence="10">The sequence shown here is derived from an EMBL/GenBank/DDBJ whole genome shotgun (WGS) entry which is preliminary data.</text>
</comment>